<gene>
    <name evidence="1" type="ORF">QP939_36465</name>
</gene>
<keyword evidence="2" id="KW-1185">Reference proteome</keyword>
<sequence>MTEVSRVIDAPPDAVFAVLADGWLYAGWVVGSSHIRDVEADWPAVGARIHHSVGPWPLHIQDETVVTAVEPGLSLSLEARGWPIGAAAVALTLVPHGDGKTLVRMTEHIVGGPGKVLPAALQSLLIKPRNTESLARLADLATGKHARTQSGHPRP</sequence>
<evidence type="ECO:0000313" key="1">
    <source>
        <dbReference type="EMBL" id="WIV54325.1"/>
    </source>
</evidence>
<dbReference type="Pfam" id="PF10604">
    <property type="entry name" value="Polyketide_cyc2"/>
    <property type="match status" value="1"/>
</dbReference>
<dbReference type="RefSeq" id="WP_285450939.1">
    <property type="nucleotide sequence ID" value="NZ_CP127173.1"/>
</dbReference>
<proteinExistence type="predicted"/>
<reference evidence="1 2" key="1">
    <citation type="submission" date="2023-06" db="EMBL/GenBank/DDBJ databases">
        <authorList>
            <person name="Oyuntsetseg B."/>
            <person name="Kim S.B."/>
        </authorList>
    </citation>
    <scope>NUCLEOTIDE SEQUENCE [LARGE SCALE GENOMIC DNA]</scope>
    <source>
        <strain evidence="1 2">2-2</strain>
    </source>
</reference>
<dbReference type="CDD" id="cd07812">
    <property type="entry name" value="SRPBCC"/>
    <property type="match status" value="1"/>
</dbReference>
<dbReference type="SUPFAM" id="SSF55961">
    <property type="entry name" value="Bet v1-like"/>
    <property type="match status" value="1"/>
</dbReference>
<dbReference type="InterPro" id="IPR019587">
    <property type="entry name" value="Polyketide_cyclase/dehydratase"/>
</dbReference>
<accession>A0ABY8XFD5</accession>
<dbReference type="InterPro" id="IPR023393">
    <property type="entry name" value="START-like_dom_sf"/>
</dbReference>
<name>A0ABY8XFD5_9PSEU</name>
<organism evidence="1 2">
    <name type="scientific">Amycolatopsis nalaikhensis</name>
    <dbReference type="NCBI Taxonomy" id="715472"/>
    <lineage>
        <taxon>Bacteria</taxon>
        <taxon>Bacillati</taxon>
        <taxon>Actinomycetota</taxon>
        <taxon>Actinomycetes</taxon>
        <taxon>Pseudonocardiales</taxon>
        <taxon>Pseudonocardiaceae</taxon>
        <taxon>Amycolatopsis</taxon>
    </lineage>
</organism>
<protein>
    <submittedName>
        <fullName evidence="1">SRPBCC family protein</fullName>
    </submittedName>
</protein>
<dbReference type="EMBL" id="CP127173">
    <property type="protein sequence ID" value="WIV54325.1"/>
    <property type="molecule type" value="Genomic_DNA"/>
</dbReference>
<dbReference type="Proteomes" id="UP001227101">
    <property type="component" value="Chromosome"/>
</dbReference>
<evidence type="ECO:0000313" key="2">
    <source>
        <dbReference type="Proteomes" id="UP001227101"/>
    </source>
</evidence>
<dbReference type="Gene3D" id="3.30.530.20">
    <property type="match status" value="1"/>
</dbReference>